<gene>
    <name evidence="2" type="ORF">PG999_005634</name>
</gene>
<evidence type="ECO:0000313" key="3">
    <source>
        <dbReference type="Proteomes" id="UP001392437"/>
    </source>
</evidence>
<dbReference type="InterPro" id="IPR021842">
    <property type="entry name" value="DUF3435"/>
</dbReference>
<dbReference type="PANTHER" id="PTHR37535:SF4">
    <property type="entry name" value="FLUG DOMAIN-CONTAINING PROTEIN"/>
    <property type="match status" value="1"/>
</dbReference>
<dbReference type="Pfam" id="PF11917">
    <property type="entry name" value="DUF3435"/>
    <property type="match status" value="1"/>
</dbReference>
<sequence length="808" mass="93191">MSSNASTLHPDILLTLQNAASKRTELIAAHKERVASKLSPHDYQELRKRLNKTRFIAPNDAKTTQANIYYIEKRFIRFCDEKKLGWWKLVIKPQRCDKGRIMTFLYWICETYFRPKRKRSKKKTINQYWRDFKMLYRRNNKGKVINPNDCEEIVKYINGPLKLEFNLDIMPKVKPVLGVDDLLLGLTQHWARDRSVFPTEDDRLDFATIMLIQAYTACRPAELVDGAKSRGRKGPVMDESESQRDDETGLDIMEDDSDNDMSDHSDDESVFDEDGHDSDAYESDATDDENCHATSVKDGYVPDVEMKGTARSIGSEVDEFGDQVRHHKALCYEDVTLWIVKDPRNRGRDVLAMEVCFRFHKGADNKPKPTIFLLREHPLPILCPISHILARAIRDDAIQVSGYDQAEPFFSTKLNKGAVKVHWKAEWLKRPLFRKSVRTESGGWKKSMNQAMRYAVYAFYLVRLGEELGSEDRWTSYCFRRGHVNAILGVAPDPVVDQVMRHDPLTGCIGNAYLNGRVGFNVQDAYLERDPSADGLTRAFTHMSIRCNPEVPKEIPEAELDILPHDPDVADLSRRVKTMFLSIRQQYGFLKSAPQEVLVEYRQLRRDLKNGEKRYRDEMTKVYQDAFRRRIHDEELERQLNGLAGEEVAEPAIQHQLAVRTELQKLLCDFSMNLNPKSVTERKIMAINLLVALAALREIRQSHISSLTEQSPSRPPTTPSCQVPRKIGRKQCIFCVGDETLTYKDRMRTFSRVSHMMDHVENVHLRRIPVAGTFVCHHPDCKPLGNFLTSLEEFKSHVLRIHGSKLRP</sequence>
<reference evidence="2 3" key="1">
    <citation type="submission" date="2023-01" db="EMBL/GenBank/DDBJ databases">
        <title>Analysis of 21 Apiospora genomes using comparative genomics revels a genus with tremendous synthesis potential of carbohydrate active enzymes and secondary metabolites.</title>
        <authorList>
            <person name="Sorensen T."/>
        </authorList>
    </citation>
    <scope>NUCLEOTIDE SEQUENCE [LARGE SCALE GENOMIC DNA]</scope>
    <source>
        <strain evidence="2 3">CBS 117206</strain>
    </source>
</reference>
<dbReference type="AlphaFoldDB" id="A0AAW0R2N1"/>
<comment type="caution">
    <text evidence="2">The sequence shown here is derived from an EMBL/GenBank/DDBJ whole genome shotgun (WGS) entry which is preliminary data.</text>
</comment>
<evidence type="ECO:0000256" key="1">
    <source>
        <dbReference type="SAM" id="MobiDB-lite"/>
    </source>
</evidence>
<dbReference type="EMBL" id="JAQQWP010000004">
    <property type="protein sequence ID" value="KAK8121514.1"/>
    <property type="molecule type" value="Genomic_DNA"/>
</dbReference>
<dbReference type="Proteomes" id="UP001392437">
    <property type="component" value="Unassembled WGS sequence"/>
</dbReference>
<evidence type="ECO:0000313" key="2">
    <source>
        <dbReference type="EMBL" id="KAK8121514.1"/>
    </source>
</evidence>
<accession>A0AAW0R2N1</accession>
<keyword evidence="3" id="KW-1185">Reference proteome</keyword>
<protein>
    <recommendedName>
        <fullName evidence="4">FluG domain-containing protein</fullName>
    </recommendedName>
</protein>
<feature type="region of interest" description="Disordered" evidence="1">
    <location>
        <begin position="226"/>
        <end position="295"/>
    </location>
</feature>
<name>A0AAW0R2N1_9PEZI</name>
<feature type="compositionally biased region" description="Acidic residues" evidence="1">
    <location>
        <begin position="248"/>
        <end position="288"/>
    </location>
</feature>
<proteinExistence type="predicted"/>
<dbReference type="PANTHER" id="PTHR37535">
    <property type="entry name" value="FLUG DOMAIN PROTEIN"/>
    <property type="match status" value="1"/>
</dbReference>
<evidence type="ECO:0008006" key="4">
    <source>
        <dbReference type="Google" id="ProtNLM"/>
    </source>
</evidence>
<organism evidence="2 3">
    <name type="scientific">Apiospora kogelbergensis</name>
    <dbReference type="NCBI Taxonomy" id="1337665"/>
    <lineage>
        <taxon>Eukaryota</taxon>
        <taxon>Fungi</taxon>
        <taxon>Dikarya</taxon>
        <taxon>Ascomycota</taxon>
        <taxon>Pezizomycotina</taxon>
        <taxon>Sordariomycetes</taxon>
        <taxon>Xylariomycetidae</taxon>
        <taxon>Amphisphaeriales</taxon>
        <taxon>Apiosporaceae</taxon>
        <taxon>Apiospora</taxon>
    </lineage>
</organism>